<evidence type="ECO:0000313" key="2">
    <source>
        <dbReference type="Proteomes" id="UP001276854"/>
    </source>
</evidence>
<organism evidence="1 2">
    <name type="scientific">Clostridium boliviensis</name>
    <dbReference type="NCBI Taxonomy" id="318465"/>
    <lineage>
        <taxon>Bacteria</taxon>
        <taxon>Bacillati</taxon>
        <taxon>Bacillota</taxon>
        <taxon>Clostridia</taxon>
        <taxon>Eubacteriales</taxon>
        <taxon>Clostridiaceae</taxon>
        <taxon>Clostridium</taxon>
    </lineage>
</organism>
<comment type="caution">
    <text evidence="1">The sequence shown here is derived from an EMBL/GenBank/DDBJ whole genome shotgun (WGS) entry which is preliminary data.</text>
</comment>
<name>A0ABU4GQG7_9CLOT</name>
<dbReference type="Proteomes" id="UP001276854">
    <property type="component" value="Unassembled WGS sequence"/>
</dbReference>
<dbReference type="RefSeq" id="WP_318066020.1">
    <property type="nucleotide sequence ID" value="NZ_JAWONS010000285.1"/>
</dbReference>
<reference evidence="1 2" key="1">
    <citation type="submission" date="2023-10" db="EMBL/GenBank/DDBJ databases">
        <title>A novel Glycoside Hydrolase 43-Like Enzyme from Clostrdium boliviensis is an Endo-xylanase, and a Candidate for Xylooligosaccharides Production from Different Xylan Substrates.</title>
        <authorList>
            <person name="Alvarez M.T."/>
            <person name="Rocabado-Villegas L.R."/>
            <person name="Salas-Veizaga D.M."/>
            <person name="Linares-Pasten J.A."/>
            <person name="Gudmundsdottir E.E."/>
            <person name="Hreggvidsson G.O."/>
            <person name="Adlercreutz P."/>
            <person name="Nordberg Karlsson E."/>
        </authorList>
    </citation>
    <scope>NUCLEOTIDE SEQUENCE [LARGE SCALE GENOMIC DNA]</scope>
    <source>
        <strain evidence="1 2">E-1</strain>
    </source>
</reference>
<accession>A0ABU4GQG7</accession>
<keyword evidence="2" id="KW-1185">Reference proteome</keyword>
<proteinExistence type="predicted"/>
<dbReference type="EMBL" id="JAWONS010000285">
    <property type="protein sequence ID" value="MDW2799834.1"/>
    <property type="molecule type" value="Genomic_DNA"/>
</dbReference>
<sequence length="230" mass="27165">MMSRDMEILKTYKPVIMQDTKEPFSITAMGCTVFRETKRSSSFPRREIVVNREEMAFAIEYAIWYDYDIQHLYELEHVWVYVDHEGAVKKVEASFHGKFLNIVDLEHGELILEGDTHPIVYAQPGKHAMLPDPRLVRIIPDWLESCLIKAGTDGVLVQDMFEDQIHTDDKLQIMTEEYIKEVFGFCPSLEFQPFYLEDEKMMSWEELKESIPQRVNRQIDIIKAYYNIEK</sequence>
<protein>
    <submittedName>
        <fullName evidence="1">Uncharacterized protein</fullName>
    </submittedName>
</protein>
<gene>
    <name evidence="1" type="ORF">RZO55_19885</name>
</gene>
<evidence type="ECO:0000313" key="1">
    <source>
        <dbReference type="EMBL" id="MDW2799834.1"/>
    </source>
</evidence>